<feature type="compositionally biased region" description="Low complexity" evidence="3">
    <location>
        <begin position="423"/>
        <end position="437"/>
    </location>
</feature>
<gene>
    <name evidence="6" type="ORF">IE81DRAFT_325445</name>
</gene>
<comment type="subcellular location">
    <subcellularLocation>
        <location evidence="1">Nucleus</location>
    </subcellularLocation>
</comment>
<dbReference type="InterPro" id="IPR045255">
    <property type="entry name" value="RanBP1-like"/>
</dbReference>
<dbReference type="GeneID" id="37036379"/>
<feature type="region of interest" description="Disordered" evidence="3">
    <location>
        <begin position="1"/>
        <end position="405"/>
    </location>
</feature>
<evidence type="ECO:0000256" key="2">
    <source>
        <dbReference type="ARBA" id="ARBA00023242"/>
    </source>
</evidence>
<dbReference type="InterPro" id="IPR000156">
    <property type="entry name" value="Ran_bind_dom"/>
</dbReference>
<reference evidence="6 7" key="1">
    <citation type="journal article" date="2018" name="Mol. Biol. Evol.">
        <title>Broad Genomic Sampling Reveals a Smut Pathogenic Ancestry of the Fungal Clade Ustilaginomycotina.</title>
        <authorList>
            <person name="Kijpornyongpan T."/>
            <person name="Mondo S.J."/>
            <person name="Barry K."/>
            <person name="Sandor L."/>
            <person name="Lee J."/>
            <person name="Lipzen A."/>
            <person name="Pangilinan J."/>
            <person name="LaButti K."/>
            <person name="Hainaut M."/>
            <person name="Henrissat B."/>
            <person name="Grigoriev I.V."/>
            <person name="Spatafora J.W."/>
            <person name="Aime M.C."/>
        </authorList>
    </citation>
    <scope>NUCLEOTIDE SEQUENCE [LARGE SCALE GENOMIC DNA]</scope>
    <source>
        <strain evidence="6 7">MCA 4658</strain>
    </source>
</reference>
<dbReference type="OrthoDB" id="185618at2759"/>
<feature type="compositionally biased region" description="Acidic residues" evidence="3">
    <location>
        <begin position="56"/>
        <end position="80"/>
    </location>
</feature>
<evidence type="ECO:0000256" key="1">
    <source>
        <dbReference type="ARBA" id="ARBA00004123"/>
    </source>
</evidence>
<feature type="compositionally biased region" description="Basic and acidic residues" evidence="3">
    <location>
        <begin position="94"/>
        <end position="134"/>
    </location>
</feature>
<name>A0A316VTP5_9BASI</name>
<dbReference type="Proteomes" id="UP000245783">
    <property type="component" value="Unassembled WGS sequence"/>
</dbReference>
<dbReference type="RefSeq" id="XP_025367734.1">
    <property type="nucleotide sequence ID" value="XM_025514509.1"/>
</dbReference>
<feature type="domain" description="WH1" evidence="5">
    <location>
        <begin position="484"/>
        <end position="622"/>
    </location>
</feature>
<accession>A0A316VTP5</accession>
<organism evidence="6 7">
    <name type="scientific">Ceraceosorus guamensis</name>
    <dbReference type="NCBI Taxonomy" id="1522189"/>
    <lineage>
        <taxon>Eukaryota</taxon>
        <taxon>Fungi</taxon>
        <taxon>Dikarya</taxon>
        <taxon>Basidiomycota</taxon>
        <taxon>Ustilaginomycotina</taxon>
        <taxon>Exobasidiomycetes</taxon>
        <taxon>Ceraceosorales</taxon>
        <taxon>Ceraceosoraceae</taxon>
        <taxon>Ceraceosorus</taxon>
    </lineage>
</organism>
<sequence length="635" mass="65600">MTSSSPPHIVRGPKNEGQPGVSGQALACPPSPPPAKSAGPRDADTKDEEAERVVEQGEEEEDNNNNNGDDDADDDDDDDDGPRAGEDAGAASGESKKRPAAEEQQERASKSNVKRSIEQDEKEKLRRKRDREGSLEPTTSAASTAKEGSQIPISTDALPAKKNRVAAKQPKEDQASPALKSQRIDPLDPDPNSDPSSGAPDAEDVTTVEGEKVGQIRQRVRDLDWKGSGDGGASEAAASEAGVGDAKSLAPLSPETTVASPSRTQPSFSSFAKPSSGFGATVSSSSPGGTPAAASPSVVTPTRTQPTFSSFSKGDSPFSSSSASIAGPSWLAGSGSSASSKKAATSQSGGGIRPSNLGSLVADDNGSLTSAGTYASQPLASGSTVRAHPSTSNNGSSSGQKQALGFGAFKSANPFAAKPTVTSSSSSSAAPSPAAASENDNAVSAEPADESAAKERHASASAAPARETSSGPSVKPLDEADLMTGEEEENVLVSARAKLYVLGDDHQSWKEKGTGTLRCNIPRRKSPLELARTGGSSQSSKRGGRLVMRTEGILRLILNVNLFPSMRLELISDRFLRFVAFEAATADAPQSKLKPTHYGLRFGSAAAASNFVDVVDSLLREMQKRQNSSKIVEEA</sequence>
<feature type="region of interest" description="Disordered" evidence="3">
    <location>
        <begin position="417"/>
        <end position="478"/>
    </location>
</feature>
<dbReference type="SMART" id="SM00160">
    <property type="entry name" value="RanBD"/>
    <property type="match status" value="1"/>
</dbReference>
<evidence type="ECO:0000256" key="3">
    <source>
        <dbReference type="SAM" id="MobiDB-lite"/>
    </source>
</evidence>
<feature type="compositionally biased region" description="Polar residues" evidence="3">
    <location>
        <begin position="136"/>
        <end position="153"/>
    </location>
</feature>
<feature type="compositionally biased region" description="Low complexity" evidence="3">
    <location>
        <begin position="309"/>
        <end position="347"/>
    </location>
</feature>
<feature type="domain" description="RanBD1" evidence="4">
    <location>
        <begin position="474"/>
        <end position="624"/>
    </location>
</feature>
<feature type="compositionally biased region" description="Polar residues" evidence="3">
    <location>
        <begin position="366"/>
        <end position="401"/>
    </location>
</feature>
<protein>
    <recommendedName>
        <fullName evidence="8">RanBD1 domain-containing protein</fullName>
    </recommendedName>
</protein>
<evidence type="ECO:0000259" key="5">
    <source>
        <dbReference type="PROSITE" id="PS50229"/>
    </source>
</evidence>
<dbReference type="PROSITE" id="PS50229">
    <property type="entry name" value="WH1"/>
    <property type="match status" value="1"/>
</dbReference>
<dbReference type="SUPFAM" id="SSF50729">
    <property type="entry name" value="PH domain-like"/>
    <property type="match status" value="1"/>
</dbReference>
<feature type="compositionally biased region" description="Low complexity" evidence="3">
    <location>
        <begin position="459"/>
        <end position="470"/>
    </location>
</feature>
<evidence type="ECO:0000313" key="6">
    <source>
        <dbReference type="EMBL" id="PWN40574.1"/>
    </source>
</evidence>
<dbReference type="InterPro" id="IPR011993">
    <property type="entry name" value="PH-like_dom_sf"/>
</dbReference>
<dbReference type="EMBL" id="KZ819413">
    <property type="protein sequence ID" value="PWN40574.1"/>
    <property type="molecule type" value="Genomic_DNA"/>
</dbReference>
<feature type="compositionally biased region" description="Basic and acidic residues" evidence="3">
    <location>
        <begin position="39"/>
        <end position="55"/>
    </location>
</feature>
<dbReference type="GO" id="GO:0005634">
    <property type="term" value="C:nucleus"/>
    <property type="evidence" value="ECO:0007669"/>
    <property type="project" value="UniProtKB-SubCell"/>
</dbReference>
<keyword evidence="7" id="KW-1185">Reference proteome</keyword>
<feature type="compositionally biased region" description="Low complexity" evidence="3">
    <location>
        <begin position="233"/>
        <end position="246"/>
    </location>
</feature>
<dbReference type="InParanoid" id="A0A316VTP5"/>
<evidence type="ECO:0000259" key="4">
    <source>
        <dbReference type="PROSITE" id="PS50196"/>
    </source>
</evidence>
<dbReference type="PROSITE" id="PS50196">
    <property type="entry name" value="RANBD1"/>
    <property type="match status" value="1"/>
</dbReference>
<evidence type="ECO:0008006" key="8">
    <source>
        <dbReference type="Google" id="ProtNLM"/>
    </source>
</evidence>
<feature type="compositionally biased region" description="Polar residues" evidence="3">
    <location>
        <begin position="299"/>
        <end position="308"/>
    </location>
</feature>
<dbReference type="PANTHER" id="PTHR23138:SF142">
    <property type="entry name" value="RAN-BINDING PROTEIN 3B-RELATED"/>
    <property type="match status" value="1"/>
</dbReference>
<dbReference type="Pfam" id="PF00638">
    <property type="entry name" value="Ran_BP1"/>
    <property type="match status" value="1"/>
</dbReference>
<proteinExistence type="predicted"/>
<dbReference type="Gene3D" id="2.30.29.30">
    <property type="entry name" value="Pleckstrin-homology domain (PH domain)/Phosphotyrosine-binding domain (PTB)"/>
    <property type="match status" value="1"/>
</dbReference>
<dbReference type="STRING" id="1522189.A0A316VTP5"/>
<dbReference type="InterPro" id="IPR000697">
    <property type="entry name" value="WH1/EVH1_dom"/>
</dbReference>
<feature type="compositionally biased region" description="Polar residues" evidence="3">
    <location>
        <begin position="254"/>
        <end position="273"/>
    </location>
</feature>
<dbReference type="PANTHER" id="PTHR23138">
    <property type="entry name" value="RAN BINDING PROTEIN"/>
    <property type="match status" value="1"/>
</dbReference>
<feature type="compositionally biased region" description="Basic and acidic residues" evidence="3">
    <location>
        <begin position="209"/>
        <end position="227"/>
    </location>
</feature>
<feature type="compositionally biased region" description="Low complexity" evidence="3">
    <location>
        <begin position="275"/>
        <end position="298"/>
    </location>
</feature>
<evidence type="ECO:0000313" key="7">
    <source>
        <dbReference type="Proteomes" id="UP000245783"/>
    </source>
</evidence>
<dbReference type="AlphaFoldDB" id="A0A316VTP5"/>
<keyword evidence="2" id="KW-0539">Nucleus</keyword>